<dbReference type="InterPro" id="IPR005123">
    <property type="entry name" value="Oxoglu/Fe-dep_dioxygenase_dom"/>
</dbReference>
<dbReference type="GeneID" id="104608448"/>
<evidence type="ECO:0000256" key="1">
    <source>
        <dbReference type="ARBA" id="ARBA00008056"/>
    </source>
</evidence>
<keyword evidence="3 5" id="KW-0560">Oxidoreductase</keyword>
<evidence type="ECO:0000313" key="9">
    <source>
        <dbReference type="RefSeq" id="XP_010272749.2"/>
    </source>
</evidence>
<evidence type="ECO:0000256" key="2">
    <source>
        <dbReference type="ARBA" id="ARBA00022723"/>
    </source>
</evidence>
<dbReference type="OMA" id="DFACQDW"/>
<dbReference type="PROSITE" id="PS51471">
    <property type="entry name" value="FE2OG_OXY"/>
    <property type="match status" value="1"/>
</dbReference>
<proteinExistence type="inferred from homology"/>
<dbReference type="InterPro" id="IPR027443">
    <property type="entry name" value="IPNS-like_sf"/>
</dbReference>
<dbReference type="GO" id="GO:0016491">
    <property type="term" value="F:oxidoreductase activity"/>
    <property type="evidence" value="ECO:0007669"/>
    <property type="project" value="UniProtKB-KW"/>
</dbReference>
<organism evidence="8 9">
    <name type="scientific">Nelumbo nucifera</name>
    <name type="common">Sacred lotus</name>
    <dbReference type="NCBI Taxonomy" id="4432"/>
    <lineage>
        <taxon>Eukaryota</taxon>
        <taxon>Viridiplantae</taxon>
        <taxon>Streptophyta</taxon>
        <taxon>Embryophyta</taxon>
        <taxon>Tracheophyta</taxon>
        <taxon>Spermatophyta</taxon>
        <taxon>Magnoliopsida</taxon>
        <taxon>Proteales</taxon>
        <taxon>Nelumbonaceae</taxon>
        <taxon>Nelumbo</taxon>
    </lineage>
</organism>
<dbReference type="FunFam" id="2.60.120.330:FF:000001">
    <property type="entry name" value="Protein SRG1"/>
    <property type="match status" value="1"/>
</dbReference>
<dbReference type="InParanoid" id="A0A1U8AX15"/>
<sequence>MEAPQVTLLGSSLLVPSVQELAKDPMNTLPPRYVHPGQEPPSNPTSTSAPIVQDLPVIDMQALFSAESMDSELARLDTACRDWGFFQFVNHGVSSSLLEKLKSKIHEFFNLPMEEKKKLWQKPGDMEGFGQGFVVSEDQKLDWADQFFIISLPTHLRKPHLFPKLPLPFRETLNAYTLEMNKLAMNILLQMTKSLKMKGEEMNEFFEDGMQGIRINFYPQCPQPELAIGLTPHSDAGGLTLLLQVNETDGLEINKQGTWIPVKPLPNAFIVNIADCLEIATNGAYRSILHRATVNSVKERLTIATFHGPKLDGEIGPAASLIGPNAPALFSRIAVKEYFKRFFSRQLDGKSNLELMRTHNGKDNDA</sequence>
<dbReference type="InterPro" id="IPR050295">
    <property type="entry name" value="Plant_2OG-oxidoreductases"/>
</dbReference>
<dbReference type="Pfam" id="PF14226">
    <property type="entry name" value="DIOX_N"/>
    <property type="match status" value="1"/>
</dbReference>
<gene>
    <name evidence="9" type="primary">LOC104608448</name>
</gene>
<dbReference type="eggNOG" id="KOG0143">
    <property type="taxonomic scope" value="Eukaryota"/>
</dbReference>
<evidence type="ECO:0000313" key="8">
    <source>
        <dbReference type="Proteomes" id="UP000189703"/>
    </source>
</evidence>
<protein>
    <submittedName>
        <fullName evidence="9">Protein SRG1-like</fullName>
    </submittedName>
</protein>
<name>A0A1U8AX15_NELNU</name>
<dbReference type="OrthoDB" id="288590at2759"/>
<dbReference type="Proteomes" id="UP000189703">
    <property type="component" value="Unplaced"/>
</dbReference>
<dbReference type="SUPFAM" id="SSF51197">
    <property type="entry name" value="Clavaminate synthase-like"/>
    <property type="match status" value="1"/>
</dbReference>
<evidence type="ECO:0000259" key="7">
    <source>
        <dbReference type="PROSITE" id="PS51471"/>
    </source>
</evidence>
<dbReference type="AlphaFoldDB" id="A0A1U8AX15"/>
<accession>A0A1U8AX15</accession>
<evidence type="ECO:0000256" key="5">
    <source>
        <dbReference type="RuleBase" id="RU003682"/>
    </source>
</evidence>
<keyword evidence="2 5" id="KW-0479">Metal-binding</keyword>
<evidence type="ECO:0000256" key="4">
    <source>
        <dbReference type="ARBA" id="ARBA00023004"/>
    </source>
</evidence>
<evidence type="ECO:0000256" key="6">
    <source>
        <dbReference type="SAM" id="MobiDB-lite"/>
    </source>
</evidence>
<dbReference type="Gene3D" id="2.60.120.330">
    <property type="entry name" value="B-lactam Antibiotic, Isopenicillin N Synthase, Chain"/>
    <property type="match status" value="1"/>
</dbReference>
<comment type="similarity">
    <text evidence="1 5">Belongs to the iron/ascorbate-dependent oxidoreductase family.</text>
</comment>
<reference evidence="9" key="1">
    <citation type="submission" date="2025-08" db="UniProtKB">
        <authorList>
            <consortium name="RefSeq"/>
        </authorList>
    </citation>
    <scope>IDENTIFICATION</scope>
</reference>
<dbReference type="InterPro" id="IPR044861">
    <property type="entry name" value="IPNS-like_FE2OG_OXY"/>
</dbReference>
<dbReference type="FunCoup" id="A0A1U8AX15">
    <property type="interactions" value="302"/>
</dbReference>
<dbReference type="GO" id="GO:0046872">
    <property type="term" value="F:metal ion binding"/>
    <property type="evidence" value="ECO:0007669"/>
    <property type="project" value="UniProtKB-KW"/>
</dbReference>
<dbReference type="InterPro" id="IPR026992">
    <property type="entry name" value="DIOX_N"/>
</dbReference>
<dbReference type="KEGG" id="nnu:104608448"/>
<dbReference type="RefSeq" id="XP_010272749.2">
    <property type="nucleotide sequence ID" value="XM_010274447.2"/>
</dbReference>
<keyword evidence="4 5" id="KW-0408">Iron</keyword>
<dbReference type="Pfam" id="PF03171">
    <property type="entry name" value="2OG-FeII_Oxy"/>
    <property type="match status" value="1"/>
</dbReference>
<feature type="domain" description="Fe2OG dioxygenase" evidence="7">
    <location>
        <begin position="206"/>
        <end position="309"/>
    </location>
</feature>
<feature type="region of interest" description="Disordered" evidence="6">
    <location>
        <begin position="25"/>
        <end position="49"/>
    </location>
</feature>
<evidence type="ECO:0000256" key="3">
    <source>
        <dbReference type="ARBA" id="ARBA00023002"/>
    </source>
</evidence>
<dbReference type="PANTHER" id="PTHR47991">
    <property type="entry name" value="OXOGLUTARATE/IRON-DEPENDENT DIOXYGENASE"/>
    <property type="match status" value="1"/>
</dbReference>
<keyword evidence="8" id="KW-1185">Reference proteome</keyword>